<feature type="region of interest" description="Disordered" evidence="3">
    <location>
        <begin position="1"/>
        <end position="22"/>
    </location>
</feature>
<dbReference type="CDD" id="cd12148">
    <property type="entry name" value="fungal_TF_MHR"/>
    <property type="match status" value="1"/>
</dbReference>
<accession>A0A9Q8WAN3</accession>
<keyword evidence="1" id="KW-0479">Metal-binding</keyword>
<feature type="region of interest" description="Disordered" evidence="3">
    <location>
        <begin position="116"/>
        <end position="142"/>
    </location>
</feature>
<dbReference type="SMART" id="SM00906">
    <property type="entry name" value="Fungal_trans"/>
    <property type="match status" value="1"/>
</dbReference>
<dbReference type="EMBL" id="CP019472">
    <property type="protein sequence ID" value="UQC76329.1"/>
    <property type="molecule type" value="Genomic_DNA"/>
</dbReference>
<gene>
    <name evidence="6" type="ORF">CLUP02_17842</name>
</gene>
<dbReference type="SUPFAM" id="SSF57701">
    <property type="entry name" value="Zn2/Cys6 DNA-binding domain"/>
    <property type="match status" value="1"/>
</dbReference>
<keyword evidence="4" id="KW-0472">Membrane</keyword>
<dbReference type="KEGG" id="clup:CLUP02_17842"/>
<dbReference type="InterPro" id="IPR001138">
    <property type="entry name" value="Zn2Cys6_DnaBD"/>
</dbReference>
<organism evidence="6 7">
    <name type="scientific">Colletotrichum lupini</name>
    <dbReference type="NCBI Taxonomy" id="145971"/>
    <lineage>
        <taxon>Eukaryota</taxon>
        <taxon>Fungi</taxon>
        <taxon>Dikarya</taxon>
        <taxon>Ascomycota</taxon>
        <taxon>Pezizomycotina</taxon>
        <taxon>Sordariomycetes</taxon>
        <taxon>Hypocreomycetidae</taxon>
        <taxon>Glomerellales</taxon>
        <taxon>Glomerellaceae</taxon>
        <taxon>Colletotrichum</taxon>
        <taxon>Colletotrichum acutatum species complex</taxon>
    </lineage>
</organism>
<dbReference type="InterPro" id="IPR036864">
    <property type="entry name" value="Zn2-C6_fun-type_DNA-bd_sf"/>
</dbReference>
<feature type="compositionally biased region" description="Polar residues" evidence="3">
    <location>
        <begin position="116"/>
        <end position="134"/>
    </location>
</feature>
<evidence type="ECO:0000256" key="3">
    <source>
        <dbReference type="SAM" id="MobiDB-lite"/>
    </source>
</evidence>
<evidence type="ECO:0000313" key="6">
    <source>
        <dbReference type="EMBL" id="UQC76329.1"/>
    </source>
</evidence>
<evidence type="ECO:0000256" key="2">
    <source>
        <dbReference type="ARBA" id="ARBA00023242"/>
    </source>
</evidence>
<evidence type="ECO:0000259" key="5">
    <source>
        <dbReference type="PROSITE" id="PS50048"/>
    </source>
</evidence>
<name>A0A9Q8WAN3_9PEZI</name>
<dbReference type="CDD" id="cd00067">
    <property type="entry name" value="GAL4"/>
    <property type="match status" value="1"/>
</dbReference>
<evidence type="ECO:0000256" key="1">
    <source>
        <dbReference type="ARBA" id="ARBA00022723"/>
    </source>
</evidence>
<keyword evidence="4" id="KW-1133">Transmembrane helix</keyword>
<dbReference type="GO" id="GO:0000981">
    <property type="term" value="F:DNA-binding transcription factor activity, RNA polymerase II-specific"/>
    <property type="evidence" value="ECO:0007669"/>
    <property type="project" value="InterPro"/>
</dbReference>
<dbReference type="Pfam" id="PF00172">
    <property type="entry name" value="Zn_clus"/>
    <property type="match status" value="1"/>
</dbReference>
<protein>
    <recommendedName>
        <fullName evidence="5">Zn(2)-C6 fungal-type domain-containing protein</fullName>
    </recommendedName>
</protein>
<reference evidence="6" key="1">
    <citation type="journal article" date="2021" name="Mol. Plant Microbe Interact.">
        <title>Complete Genome Sequence of the Plant-Pathogenic Fungus Colletotrichum lupini.</title>
        <authorList>
            <person name="Baroncelli R."/>
            <person name="Pensec F."/>
            <person name="Da Lio D."/>
            <person name="Boufleur T."/>
            <person name="Vicente I."/>
            <person name="Sarrocco S."/>
            <person name="Picot A."/>
            <person name="Baraldi E."/>
            <person name="Sukno S."/>
            <person name="Thon M."/>
            <person name="Le Floch G."/>
        </authorList>
    </citation>
    <scope>NUCLEOTIDE SEQUENCE</scope>
    <source>
        <strain evidence="6">IMI 504893</strain>
    </source>
</reference>
<dbReference type="SMART" id="SM00066">
    <property type="entry name" value="GAL4"/>
    <property type="match status" value="1"/>
</dbReference>
<dbReference type="Gene3D" id="4.10.240.10">
    <property type="entry name" value="Zn(2)-C6 fungal-type DNA-binding domain"/>
    <property type="match status" value="1"/>
</dbReference>
<proteinExistence type="predicted"/>
<dbReference type="GO" id="GO:0008270">
    <property type="term" value="F:zinc ion binding"/>
    <property type="evidence" value="ECO:0007669"/>
    <property type="project" value="InterPro"/>
</dbReference>
<dbReference type="Proteomes" id="UP000830671">
    <property type="component" value="Chromosome 10"/>
</dbReference>
<dbReference type="GO" id="GO:0006351">
    <property type="term" value="P:DNA-templated transcription"/>
    <property type="evidence" value="ECO:0007669"/>
    <property type="project" value="InterPro"/>
</dbReference>
<dbReference type="PANTHER" id="PTHR46910:SF5">
    <property type="entry name" value="ZN(II)2CYS6 TRANSCRIPTION FACTOR (EUROFUNG)"/>
    <property type="match status" value="1"/>
</dbReference>
<keyword evidence="4" id="KW-0812">Transmembrane</keyword>
<dbReference type="PANTHER" id="PTHR46910">
    <property type="entry name" value="TRANSCRIPTION FACTOR PDR1"/>
    <property type="match status" value="1"/>
</dbReference>
<keyword evidence="7" id="KW-1185">Reference proteome</keyword>
<evidence type="ECO:0000256" key="4">
    <source>
        <dbReference type="SAM" id="Phobius"/>
    </source>
</evidence>
<dbReference type="InterPro" id="IPR007219">
    <property type="entry name" value="XnlR_reg_dom"/>
</dbReference>
<dbReference type="PROSITE" id="PS00463">
    <property type="entry name" value="ZN2_CY6_FUNGAL_1"/>
    <property type="match status" value="1"/>
</dbReference>
<keyword evidence="2" id="KW-0539">Nucleus</keyword>
<dbReference type="InterPro" id="IPR050987">
    <property type="entry name" value="AtrR-like"/>
</dbReference>
<evidence type="ECO:0000313" key="7">
    <source>
        <dbReference type="Proteomes" id="UP000830671"/>
    </source>
</evidence>
<feature type="domain" description="Zn(2)-C6 fungal-type" evidence="5">
    <location>
        <begin position="42"/>
        <end position="71"/>
    </location>
</feature>
<dbReference type="PROSITE" id="PS50048">
    <property type="entry name" value="ZN2_CY6_FUNGAL_2"/>
    <property type="match status" value="1"/>
</dbReference>
<dbReference type="GO" id="GO:0003677">
    <property type="term" value="F:DNA binding"/>
    <property type="evidence" value="ECO:0007669"/>
    <property type="project" value="InterPro"/>
</dbReference>
<dbReference type="Pfam" id="PF04082">
    <property type="entry name" value="Fungal_trans"/>
    <property type="match status" value="1"/>
</dbReference>
<dbReference type="AlphaFoldDB" id="A0A9Q8WAN3"/>
<dbReference type="GeneID" id="73351756"/>
<sequence length="688" mass="76161">MPAKYSWPLRPAKNKRRKAAASKTFPSIESDCASGVRSKRPACDNCKDRKTKCDRETPCSSCVASKLICRLTHRSSERRQRVLISPRYDEAIESVDRSLKEVSQAVQQLLEINQQKSNSSPLVSPTSFIGNHSPNIPGLSEGYRGESSFKAHVHRVTDALKDAAADLESTLGDDSALSATVQMINQATGSEGSSPAHTGNSPLTVQAQHPELEGRSLPSTERVLKLLRLCQTEKQRFFIDVPVIDEQEFGGYCQKVCFAITDFSSVDWIIVNAGLFFLLQGLKPHHFALVGFNELDIEAYSQLLKANLEAAIQSLRLCSDPSIQACQALAVLSTLAWQLISAASRMCIDLGWHRLPSNEPEFSKRRQVFWHVYVHDKSMAFTMGRTPSIPPYDVSTERPSIPKDCVPGVPVHLYSGFVEYAFIVGDMHVELFSASALRQPLETRSQRAKSVVSKLLEVNTRNKQSIGHNPPDDDLYKALAVLLDFMMYGLVTIAYRVIPCDEASDSPLKCSNECTEAARSALRTIVRAFKSWGHLRITGWTMLLNMMFSLVPFASFVVLAGHTVATASEEDLTLLCSAVSAIEPTSISSPSAKKLYDVCKTFYELASFAAKRRSLISKRPPHTEQVYGQRELGDIPSLPEVNFAVPPYDHIMAPQDWDAVMNEFDLGTGASAMASFVEPYIPYDGRLP</sequence>
<dbReference type="RefSeq" id="XP_049137970.1">
    <property type="nucleotide sequence ID" value="XM_049296746.1"/>
</dbReference>
<feature type="transmembrane region" description="Helical" evidence="4">
    <location>
        <begin position="537"/>
        <end position="560"/>
    </location>
</feature>